<dbReference type="AlphaFoldDB" id="A0A0D7BUW0"/>
<dbReference type="PROSITE" id="PS01359">
    <property type="entry name" value="ZF_PHD_1"/>
    <property type="match status" value="1"/>
</dbReference>
<dbReference type="OrthoDB" id="2505961at2759"/>
<feature type="binding site" evidence="9">
    <location>
        <position position="403"/>
    </location>
    <ligand>
        <name>Zn(2+)</name>
        <dbReference type="ChEBI" id="CHEBI:29105"/>
        <label>2</label>
    </ligand>
</feature>
<dbReference type="EMBL" id="KN880436">
    <property type="protein sequence ID" value="KIY73411.1"/>
    <property type="molecule type" value="Genomic_DNA"/>
</dbReference>
<keyword evidence="6 11" id="KW-0156">Chromatin regulator</keyword>
<feature type="binding site" evidence="9">
    <location>
        <position position="385"/>
    </location>
    <ligand>
        <name>Zn(2+)</name>
        <dbReference type="ChEBI" id="CHEBI:29105"/>
        <label>1</label>
    </ligand>
</feature>
<dbReference type="InterPro" id="IPR028651">
    <property type="entry name" value="ING_fam"/>
</dbReference>
<dbReference type="InterPro" id="IPR019787">
    <property type="entry name" value="Znf_PHD-finger"/>
</dbReference>
<evidence type="ECO:0000256" key="10">
    <source>
        <dbReference type="PROSITE-ProRule" id="PRU00146"/>
    </source>
</evidence>
<feature type="compositionally biased region" description="Polar residues" evidence="12">
    <location>
        <begin position="305"/>
        <end position="317"/>
    </location>
</feature>
<evidence type="ECO:0000256" key="8">
    <source>
        <dbReference type="PIRSR" id="PIRSR628651-50"/>
    </source>
</evidence>
<keyword evidence="5 9" id="KW-0862">Zinc</keyword>
<keyword evidence="15" id="KW-1185">Reference proteome</keyword>
<feature type="compositionally biased region" description="Low complexity" evidence="12">
    <location>
        <begin position="358"/>
        <end position="372"/>
    </location>
</feature>
<dbReference type="STRING" id="1314674.A0A0D7BUW0"/>
<keyword evidence="3 9" id="KW-0479">Metal-binding</keyword>
<dbReference type="SMART" id="SM01408">
    <property type="entry name" value="ING"/>
    <property type="match status" value="1"/>
</dbReference>
<feature type="domain" description="PHD-type" evidence="13">
    <location>
        <begin position="382"/>
        <end position="431"/>
    </location>
</feature>
<dbReference type="GO" id="GO:0000785">
    <property type="term" value="C:chromatin"/>
    <property type="evidence" value="ECO:0007669"/>
    <property type="project" value="UniProtKB-ARBA"/>
</dbReference>
<proteinExistence type="inferred from homology"/>
<evidence type="ECO:0000256" key="3">
    <source>
        <dbReference type="ARBA" id="ARBA00022723"/>
    </source>
</evidence>
<feature type="binding site" evidence="9">
    <location>
        <position position="425"/>
    </location>
    <ligand>
        <name>Zn(2+)</name>
        <dbReference type="ChEBI" id="CHEBI:29105"/>
        <label>2</label>
    </ligand>
</feature>
<evidence type="ECO:0000313" key="14">
    <source>
        <dbReference type="EMBL" id="KIY73411.1"/>
    </source>
</evidence>
<evidence type="ECO:0000256" key="6">
    <source>
        <dbReference type="ARBA" id="ARBA00022853"/>
    </source>
</evidence>
<evidence type="ECO:0000256" key="4">
    <source>
        <dbReference type="ARBA" id="ARBA00022771"/>
    </source>
</evidence>
<comment type="similarity">
    <text evidence="2 11">Belongs to the ING family.</text>
</comment>
<evidence type="ECO:0000259" key="13">
    <source>
        <dbReference type="PROSITE" id="PS50016"/>
    </source>
</evidence>
<feature type="site" description="Histone H3K4me3 binding" evidence="8">
    <location>
        <position position="395"/>
    </location>
</feature>
<feature type="region of interest" description="Disordered" evidence="12">
    <location>
        <begin position="434"/>
        <end position="454"/>
    </location>
</feature>
<dbReference type="Gene3D" id="6.10.140.1740">
    <property type="match status" value="1"/>
</dbReference>
<feature type="binding site" evidence="9">
    <location>
        <position position="412"/>
    </location>
    <ligand>
        <name>Zn(2+)</name>
        <dbReference type="ChEBI" id="CHEBI:29105"/>
        <label>1</label>
    </ligand>
</feature>
<feature type="site" description="Histone H3K4me3 binding" evidence="8">
    <location>
        <position position="399"/>
    </location>
</feature>
<dbReference type="PROSITE" id="PS50016">
    <property type="entry name" value="ZF_PHD_2"/>
    <property type="match status" value="1"/>
</dbReference>
<feature type="region of interest" description="Disordered" evidence="12">
    <location>
        <begin position="154"/>
        <end position="375"/>
    </location>
</feature>
<feature type="binding site" evidence="9">
    <location>
        <position position="428"/>
    </location>
    <ligand>
        <name>Zn(2+)</name>
        <dbReference type="ChEBI" id="CHEBI:29105"/>
        <label>2</label>
    </ligand>
</feature>
<keyword evidence="7 11" id="KW-0539">Nucleus</keyword>
<comment type="subunit">
    <text evidence="11">Component of an histone acetyltransferase complex. Interacts with H3K4me3 and to a lesser extent with H3K4me2.</text>
</comment>
<dbReference type="PANTHER" id="PTHR10333">
    <property type="entry name" value="INHIBITOR OF GROWTH PROTEIN"/>
    <property type="match status" value="1"/>
</dbReference>
<comment type="domain">
    <text evidence="11">The PHD-type zinc finger mediates the binding to H3K4me3.</text>
</comment>
<sequence>MPPTSRSAAAKEDANNAAASYTLALLSEYNHALDALPLELSRNFADLRELDAVLSTSMASITAKIQKLTQMIEDGQGPKEERLWLLTEIAEEAKNLKPGGEDKIRVACLAADNLKGQLGHMRALAEQVPGFDSRALIRTTTFPHVSTKQYFPATATEGGRRRRGAQSLLTTPAAAMDTPVKRKRAVKEDDGASPRKERAIDMNKARGPLARARRIERPGSPTESLLSANSHQPTASRAGGSSSRTNGQNGNGNPSRRSRTNGNTRATSPSGDPFNTNGFDHRRELLNVPPSTSHHPSLPPPFASNGHSSRGFNSRAESASAPPGSIANDDNWNPPPPRQLEGPGIPPAFDDSVSPSRADSSNGANGATNGNDNGEEQAEDERIYCFCNGGGVGEMIGCDGQACSREWFHLACLQLPVAPPGKWYCDECLATKNNRRPQRGGRRKVASSRNGGRS</sequence>
<name>A0A0D7BUW0_9AGAR</name>
<dbReference type="GO" id="GO:0008270">
    <property type="term" value="F:zinc ion binding"/>
    <property type="evidence" value="ECO:0007669"/>
    <property type="project" value="UniProtKB-KW"/>
</dbReference>
<feature type="binding site" evidence="9">
    <location>
        <position position="387"/>
    </location>
    <ligand>
        <name>Zn(2+)</name>
        <dbReference type="ChEBI" id="CHEBI:29105"/>
        <label>1</label>
    </ligand>
</feature>
<dbReference type="GO" id="GO:0006325">
    <property type="term" value="P:chromatin organization"/>
    <property type="evidence" value="ECO:0007669"/>
    <property type="project" value="UniProtKB-KW"/>
</dbReference>
<dbReference type="InterPro" id="IPR001965">
    <property type="entry name" value="Znf_PHD"/>
</dbReference>
<protein>
    <recommendedName>
        <fullName evidence="11">Chromatin modification-related protein</fullName>
    </recommendedName>
</protein>
<dbReference type="Pfam" id="PF00628">
    <property type="entry name" value="PHD"/>
    <property type="match status" value="1"/>
</dbReference>
<gene>
    <name evidence="14" type="ORF">CYLTODRAFT_387044</name>
</gene>
<feature type="site" description="Histone H3K4me3 binding" evidence="8">
    <location>
        <position position="407"/>
    </location>
</feature>
<feature type="compositionally biased region" description="Basic residues" evidence="12">
    <location>
        <begin position="434"/>
        <end position="446"/>
    </location>
</feature>
<feature type="compositionally biased region" description="Basic and acidic residues" evidence="12">
    <location>
        <begin position="186"/>
        <end position="204"/>
    </location>
</feature>
<reference evidence="14 15" key="1">
    <citation type="journal article" date="2015" name="Fungal Genet. Biol.">
        <title>Evolution of novel wood decay mechanisms in Agaricales revealed by the genome sequences of Fistulina hepatica and Cylindrobasidium torrendii.</title>
        <authorList>
            <person name="Floudas D."/>
            <person name="Held B.W."/>
            <person name="Riley R."/>
            <person name="Nagy L.G."/>
            <person name="Koehler G."/>
            <person name="Ransdell A.S."/>
            <person name="Younus H."/>
            <person name="Chow J."/>
            <person name="Chiniquy J."/>
            <person name="Lipzen A."/>
            <person name="Tritt A."/>
            <person name="Sun H."/>
            <person name="Haridas S."/>
            <person name="LaButti K."/>
            <person name="Ohm R.A."/>
            <person name="Kues U."/>
            <person name="Blanchette R.A."/>
            <person name="Grigoriev I.V."/>
            <person name="Minto R.E."/>
            <person name="Hibbett D.S."/>
        </authorList>
    </citation>
    <scope>NUCLEOTIDE SEQUENCE [LARGE SCALE GENOMIC DNA]</scope>
    <source>
        <strain evidence="14 15">FP15055 ss-10</strain>
    </source>
</reference>
<dbReference type="InterPro" id="IPR011011">
    <property type="entry name" value="Znf_FYVE_PHD"/>
</dbReference>
<evidence type="ECO:0000256" key="12">
    <source>
        <dbReference type="SAM" id="MobiDB-lite"/>
    </source>
</evidence>
<dbReference type="GO" id="GO:0006355">
    <property type="term" value="P:regulation of DNA-templated transcription"/>
    <property type="evidence" value="ECO:0007669"/>
    <property type="project" value="TreeGrafter"/>
</dbReference>
<evidence type="ECO:0000256" key="1">
    <source>
        <dbReference type="ARBA" id="ARBA00004123"/>
    </source>
</evidence>
<feature type="compositionally biased region" description="Polar residues" evidence="12">
    <location>
        <begin position="221"/>
        <end position="278"/>
    </location>
</feature>
<evidence type="ECO:0000256" key="5">
    <source>
        <dbReference type="ARBA" id="ARBA00022833"/>
    </source>
</evidence>
<evidence type="ECO:0000256" key="2">
    <source>
        <dbReference type="ARBA" id="ARBA00010210"/>
    </source>
</evidence>
<feature type="binding site" evidence="9">
    <location>
        <position position="409"/>
    </location>
    <ligand>
        <name>Zn(2+)</name>
        <dbReference type="ChEBI" id="CHEBI:29105"/>
        <label>1</label>
    </ligand>
</feature>
<evidence type="ECO:0000313" key="15">
    <source>
        <dbReference type="Proteomes" id="UP000054007"/>
    </source>
</evidence>
<feature type="binding site" evidence="9">
    <location>
        <position position="398"/>
    </location>
    <ligand>
        <name>Zn(2+)</name>
        <dbReference type="ChEBI" id="CHEBI:29105"/>
        <label>2</label>
    </ligand>
</feature>
<dbReference type="SUPFAM" id="SSF57903">
    <property type="entry name" value="FYVE/PHD zinc finger"/>
    <property type="match status" value="1"/>
</dbReference>
<evidence type="ECO:0000256" key="11">
    <source>
        <dbReference type="RuleBase" id="RU361213"/>
    </source>
</evidence>
<dbReference type="Pfam" id="PF12998">
    <property type="entry name" value="ING"/>
    <property type="match status" value="1"/>
</dbReference>
<dbReference type="InterPro" id="IPR013083">
    <property type="entry name" value="Znf_RING/FYVE/PHD"/>
</dbReference>
<dbReference type="InterPro" id="IPR019786">
    <property type="entry name" value="Zinc_finger_PHD-type_CS"/>
</dbReference>
<dbReference type="PANTHER" id="PTHR10333:SF42">
    <property type="entry name" value="INHIBITOR OF GROWTH PROTEIN 5"/>
    <property type="match status" value="1"/>
</dbReference>
<evidence type="ECO:0000256" key="7">
    <source>
        <dbReference type="ARBA" id="ARBA00023242"/>
    </source>
</evidence>
<organism evidence="14 15">
    <name type="scientific">Cylindrobasidium torrendii FP15055 ss-10</name>
    <dbReference type="NCBI Taxonomy" id="1314674"/>
    <lineage>
        <taxon>Eukaryota</taxon>
        <taxon>Fungi</taxon>
        <taxon>Dikarya</taxon>
        <taxon>Basidiomycota</taxon>
        <taxon>Agaricomycotina</taxon>
        <taxon>Agaricomycetes</taxon>
        <taxon>Agaricomycetidae</taxon>
        <taxon>Agaricales</taxon>
        <taxon>Marasmiineae</taxon>
        <taxon>Physalacriaceae</taxon>
        <taxon>Cylindrobasidium</taxon>
    </lineage>
</organism>
<dbReference type="CDD" id="cd15505">
    <property type="entry name" value="PHD_ING"/>
    <property type="match status" value="1"/>
</dbReference>
<evidence type="ECO:0000256" key="9">
    <source>
        <dbReference type="PIRSR" id="PIRSR628651-51"/>
    </source>
</evidence>
<dbReference type="CDD" id="cd16859">
    <property type="entry name" value="ING_ING4_5"/>
    <property type="match status" value="1"/>
</dbReference>
<dbReference type="Gene3D" id="3.30.40.10">
    <property type="entry name" value="Zinc/RING finger domain, C3HC4 (zinc finger)"/>
    <property type="match status" value="1"/>
</dbReference>
<dbReference type="SMART" id="SM00249">
    <property type="entry name" value="PHD"/>
    <property type="match status" value="1"/>
</dbReference>
<dbReference type="GO" id="GO:0005634">
    <property type="term" value="C:nucleus"/>
    <property type="evidence" value="ECO:0007669"/>
    <property type="project" value="UniProtKB-SubCell"/>
</dbReference>
<accession>A0A0D7BUW0</accession>
<feature type="site" description="Histone H3K4me3 binding" evidence="8">
    <location>
        <position position="384"/>
    </location>
</feature>
<keyword evidence="4 10" id="KW-0863">Zinc-finger</keyword>
<comment type="function">
    <text evidence="11">Component of an histone acetyltransferase complex.</text>
</comment>
<dbReference type="Proteomes" id="UP000054007">
    <property type="component" value="Unassembled WGS sequence"/>
</dbReference>
<comment type="subcellular location">
    <subcellularLocation>
        <location evidence="1 11">Nucleus</location>
    </subcellularLocation>
</comment>
<dbReference type="InterPro" id="IPR024610">
    <property type="entry name" value="ING_N_histone-binding"/>
</dbReference>